<evidence type="ECO:0000313" key="4">
    <source>
        <dbReference type="Proteomes" id="UP000224974"/>
    </source>
</evidence>
<sequence length="179" mass="20807">MNKVNRLQALEQQVQQLAQTIANAPAIAVAQPRFDSQLFNQRDARLSHYQAEVEKNLSQLKQEVAKGRQEQVAFLAERIVAQITALQRELATLKLREKNTTVVKSGADMYQTLAQHQDYERRLQEMLRDKESLLFQQTSLDAQQKLQKELATLEGRLMRCRQALRRIEKQIERRESGYS</sequence>
<dbReference type="InterPro" id="IPR038338">
    <property type="entry name" value="PriC_sf"/>
</dbReference>
<dbReference type="Proteomes" id="UP000224974">
    <property type="component" value="Unassembled WGS sequence"/>
</dbReference>
<dbReference type="RefSeq" id="WP_029095447.1">
    <property type="nucleotide sequence ID" value="NZ_BRLG01000008.1"/>
</dbReference>
<dbReference type="EMBL" id="PDDX01000001">
    <property type="protein sequence ID" value="PHI30021.1"/>
    <property type="molecule type" value="Genomic_DNA"/>
</dbReference>
<keyword evidence="1" id="KW-0175">Coiled coil</keyword>
<dbReference type="STRING" id="1111728.GCA_000427805_03104"/>
<dbReference type="EMBL" id="CAADJA010000002">
    <property type="protein sequence ID" value="VFS48941.1"/>
    <property type="molecule type" value="Genomic_DNA"/>
</dbReference>
<name>A0A2C6DMI9_9GAMM</name>
<evidence type="ECO:0000313" key="3">
    <source>
        <dbReference type="EMBL" id="VFS48941.1"/>
    </source>
</evidence>
<reference evidence="2" key="1">
    <citation type="submission" date="2017-09" db="EMBL/GenBank/DDBJ databases">
        <title>FDA dAtabase for Regulatory Grade micrObial Sequences (FDA-ARGOS): Supporting development and validation of Infectious Disease Dx tests.</title>
        <authorList>
            <person name="Minogue T."/>
            <person name="Wolcott M."/>
            <person name="Wasieloski L."/>
            <person name="Aguilar W."/>
            <person name="Moore D."/>
            <person name="Tallon L.J."/>
            <person name="Sadzewicz L."/>
            <person name="Ott S."/>
            <person name="Zhao X."/>
            <person name="Nagaraj S."/>
            <person name="Vavikolanu K."/>
            <person name="Aluvathingal J."/>
            <person name="Nadendla S."/>
            <person name="Sichtig H."/>
        </authorList>
    </citation>
    <scope>NUCLEOTIDE SEQUENCE</scope>
    <source>
        <strain evidence="2">FDAARGOS_387</strain>
    </source>
</reference>
<reference evidence="3 5" key="3">
    <citation type="submission" date="2019-03" db="EMBL/GenBank/DDBJ databases">
        <authorList>
            <consortium name="Pathogen Informatics"/>
        </authorList>
    </citation>
    <scope>NUCLEOTIDE SEQUENCE [LARGE SCALE GENOMIC DNA]</scope>
    <source>
        <strain evidence="3 5">NCTC12282</strain>
    </source>
</reference>
<evidence type="ECO:0000256" key="1">
    <source>
        <dbReference type="SAM" id="Coils"/>
    </source>
</evidence>
<dbReference type="Proteomes" id="UP000373449">
    <property type="component" value="Unassembled WGS sequence"/>
</dbReference>
<protein>
    <submittedName>
        <fullName evidence="2">Prephenate dehydrogenase</fullName>
    </submittedName>
    <submittedName>
        <fullName evidence="3">Primosomal replication protein N</fullName>
    </submittedName>
</protein>
<evidence type="ECO:0000313" key="2">
    <source>
        <dbReference type="EMBL" id="PHI30021.1"/>
    </source>
</evidence>
<reference evidence="4" key="2">
    <citation type="submission" date="2017-09" db="EMBL/GenBank/DDBJ databases">
        <title>FDA dAtabase for Regulatory Grade micrObial Sequences (FDA-ARGOS): Supporting development and validation of Infectious Disease Dx tests.</title>
        <authorList>
            <person name="Minogue T."/>
            <person name="Wolcott M."/>
            <person name="Wasieloski L."/>
            <person name="Aguilar W."/>
            <person name="Moore D."/>
            <person name="Tallon L."/>
            <person name="Sadzewicz L."/>
            <person name="Ott S."/>
            <person name="Zhao X."/>
            <person name="Nagaraj S."/>
            <person name="Vavikolanu K."/>
            <person name="Aluvathingal J."/>
            <person name="Nadendla S."/>
            <person name="Sichtig H."/>
        </authorList>
    </citation>
    <scope>NUCLEOTIDE SEQUENCE [LARGE SCALE GENOMIC DNA]</scope>
    <source>
        <strain evidence="4">FDAARGOS_387</strain>
    </source>
</reference>
<feature type="coiled-coil region" evidence="1">
    <location>
        <begin position="50"/>
        <end position="170"/>
    </location>
</feature>
<gene>
    <name evidence="3" type="primary">priC</name>
    <name evidence="2" type="ORF">CRN84_12060</name>
    <name evidence="3" type="ORF">NCTC12282_03454</name>
</gene>
<keyword evidence="4" id="KW-1185">Reference proteome</keyword>
<proteinExistence type="predicted"/>
<accession>A0A2C6DMI9</accession>
<evidence type="ECO:0000313" key="5">
    <source>
        <dbReference type="Proteomes" id="UP000373449"/>
    </source>
</evidence>
<dbReference type="InterPro" id="IPR010890">
    <property type="entry name" value="PriC"/>
</dbReference>
<dbReference type="Pfam" id="PF07445">
    <property type="entry name" value="PriC"/>
    <property type="match status" value="1"/>
</dbReference>
<dbReference type="Gene3D" id="1.20.1270.340">
    <property type="match status" value="1"/>
</dbReference>
<organism evidence="2 4">
    <name type="scientific">Budvicia aquatica</name>
    <dbReference type="NCBI Taxonomy" id="82979"/>
    <lineage>
        <taxon>Bacteria</taxon>
        <taxon>Pseudomonadati</taxon>
        <taxon>Pseudomonadota</taxon>
        <taxon>Gammaproteobacteria</taxon>
        <taxon>Enterobacterales</taxon>
        <taxon>Budviciaceae</taxon>
        <taxon>Budvicia</taxon>
    </lineage>
</organism>
<dbReference type="OrthoDB" id="6402824at2"/>
<dbReference type="AlphaFoldDB" id="A0A2C6DMI9"/>